<dbReference type="Pfam" id="PF12704">
    <property type="entry name" value="MacB_PCD"/>
    <property type="match status" value="1"/>
</dbReference>
<dbReference type="GO" id="GO:0022857">
    <property type="term" value="F:transmembrane transporter activity"/>
    <property type="evidence" value="ECO:0007669"/>
    <property type="project" value="TreeGrafter"/>
</dbReference>
<evidence type="ECO:0000259" key="7">
    <source>
        <dbReference type="Pfam" id="PF02687"/>
    </source>
</evidence>
<dbReference type="PANTHER" id="PTHR30572:SF18">
    <property type="entry name" value="ABC-TYPE MACROLIDE FAMILY EXPORT SYSTEM PERMEASE COMPONENT 2"/>
    <property type="match status" value="1"/>
</dbReference>
<feature type="transmembrane region" description="Helical" evidence="6">
    <location>
        <begin position="344"/>
        <end position="371"/>
    </location>
</feature>
<evidence type="ECO:0000313" key="10">
    <source>
        <dbReference type="Proteomes" id="UP000295807"/>
    </source>
</evidence>
<evidence type="ECO:0000259" key="8">
    <source>
        <dbReference type="Pfam" id="PF12704"/>
    </source>
</evidence>
<protein>
    <submittedName>
        <fullName evidence="9">Putative ABC transport system permease protein</fullName>
    </submittedName>
</protein>
<evidence type="ECO:0000256" key="2">
    <source>
        <dbReference type="ARBA" id="ARBA00022475"/>
    </source>
</evidence>
<feature type="transmembrane region" description="Helical" evidence="6">
    <location>
        <begin position="20"/>
        <end position="43"/>
    </location>
</feature>
<feature type="transmembrane region" description="Helical" evidence="6">
    <location>
        <begin position="290"/>
        <end position="309"/>
    </location>
</feature>
<dbReference type="GO" id="GO:0005886">
    <property type="term" value="C:plasma membrane"/>
    <property type="evidence" value="ECO:0007669"/>
    <property type="project" value="UniProtKB-SubCell"/>
</dbReference>
<dbReference type="InterPro" id="IPR003838">
    <property type="entry name" value="ABC3_permease_C"/>
</dbReference>
<name>A0A4R3KM15_9SPHI</name>
<keyword evidence="4 6" id="KW-1133">Transmembrane helix</keyword>
<evidence type="ECO:0000256" key="5">
    <source>
        <dbReference type="ARBA" id="ARBA00023136"/>
    </source>
</evidence>
<keyword evidence="3 6" id="KW-0812">Transmembrane</keyword>
<dbReference type="InterPro" id="IPR025857">
    <property type="entry name" value="MacB_PCD"/>
</dbReference>
<comment type="caution">
    <text evidence="9">The sequence shown here is derived from an EMBL/GenBank/DDBJ whole genome shotgun (WGS) entry which is preliminary data.</text>
</comment>
<accession>A0A4R3KM15</accession>
<dbReference type="RefSeq" id="WP_132130686.1">
    <property type="nucleotide sequence ID" value="NZ_CP042432.1"/>
</dbReference>
<comment type="subcellular location">
    <subcellularLocation>
        <location evidence="1">Cell membrane</location>
        <topology evidence="1">Multi-pass membrane protein</topology>
    </subcellularLocation>
</comment>
<sequence>MLRNYLKIAFRNLWKHRLFSIINITGLAVGMTACFLIFLYVSFELSYDKFHSKADRIYRLVCNIKTPTETIDNFSNTGWAMAPNIQSGLPEVESFVRLKEDDVLVRKGTLKFQEKNAVWADSAFFRVFDFKLLSGHAGTVLKEPFSIVLTQSAAKKYFGNEDPVGQTLTLPRNDMTITATVTGLMQDIPENSQIKGDILISMSSRKAFSPGEDEQWNNLQAISYLLLKPGASASTLEAKFPAFLEDRRGDIMRHEQMFFSLFLEPLKDIYLHSNRVSFEGKTETGSMRNVYVFSSVALLILLIACFNFINLTTARASQRAREVGVRKVVGAVKKNLSLQFIGESVLMCLMAYVLAVILSALLLPVFNYLAGKAVAQNLFENPFSLLILLLGAIGIGILAGFYPAWVLASFKPVTVLKGRFVTSAKGIMLRRGLVVAQFAISLILIASTIIVYKQLTYMRTQDLGFRKDHTMVIDSYSDPARYAFKEAIDGLSGVQSTTISSHVPGGDHSGYYAEIENRQGDMQVTTFEVYLVDFDFISQYQVKMAAGRQFSRNFATDSTQAMILNEAAADMLGYRSPEEALGGRFNQNGRVGKIIGVVKDFHYHSLREKIQPLTMRIEPNEWKLISVKVSAADLPATIAAIENAWNALIPARPFTYRFLDTSFDNQYRGEERFGRLFLNFAILAIFISCLGLLGLASYTTLQRTKEIGIRKVMGASVASVVTLLSKDFIKLVGIAILIAVPLVLYAMRQWLEGFAYQTAIAWWVFVLAGLLALVVALLTIGFQSVRAALMNPVKSLRSE</sequence>
<feature type="transmembrane region" description="Helical" evidence="6">
    <location>
        <begin position="428"/>
        <end position="452"/>
    </location>
</feature>
<dbReference type="Proteomes" id="UP000295807">
    <property type="component" value="Unassembled WGS sequence"/>
</dbReference>
<evidence type="ECO:0000256" key="4">
    <source>
        <dbReference type="ARBA" id="ARBA00022989"/>
    </source>
</evidence>
<dbReference type="PROSITE" id="PS51257">
    <property type="entry name" value="PROKAR_LIPOPROTEIN"/>
    <property type="match status" value="1"/>
</dbReference>
<feature type="transmembrane region" description="Helical" evidence="6">
    <location>
        <begin position="731"/>
        <end position="748"/>
    </location>
</feature>
<evidence type="ECO:0000256" key="6">
    <source>
        <dbReference type="SAM" id="Phobius"/>
    </source>
</evidence>
<feature type="transmembrane region" description="Helical" evidence="6">
    <location>
        <begin position="676"/>
        <end position="701"/>
    </location>
</feature>
<feature type="transmembrane region" description="Helical" evidence="6">
    <location>
        <begin position="760"/>
        <end position="782"/>
    </location>
</feature>
<reference evidence="9 10" key="1">
    <citation type="submission" date="2019-03" db="EMBL/GenBank/DDBJ databases">
        <title>Genomic Encyclopedia of Type Strains, Phase IV (KMG-IV): sequencing the most valuable type-strain genomes for metagenomic binning, comparative biology and taxonomic classification.</title>
        <authorList>
            <person name="Goeker M."/>
        </authorList>
    </citation>
    <scope>NUCLEOTIDE SEQUENCE [LARGE SCALE GENOMIC DNA]</scope>
    <source>
        <strain evidence="9 10">DSM 21100</strain>
    </source>
</reference>
<dbReference type="InterPro" id="IPR050250">
    <property type="entry name" value="Macrolide_Exporter_MacB"/>
</dbReference>
<dbReference type="EMBL" id="SMAD01000019">
    <property type="protein sequence ID" value="TCS84702.1"/>
    <property type="molecule type" value="Genomic_DNA"/>
</dbReference>
<dbReference type="PANTHER" id="PTHR30572">
    <property type="entry name" value="MEMBRANE COMPONENT OF TRANSPORTER-RELATED"/>
    <property type="match status" value="1"/>
</dbReference>
<dbReference type="AlphaFoldDB" id="A0A4R3KM15"/>
<organism evidence="9 10">
    <name type="scientific">Anseongella ginsenosidimutans</name>
    <dbReference type="NCBI Taxonomy" id="496056"/>
    <lineage>
        <taxon>Bacteria</taxon>
        <taxon>Pseudomonadati</taxon>
        <taxon>Bacteroidota</taxon>
        <taxon>Sphingobacteriia</taxon>
        <taxon>Sphingobacteriales</taxon>
        <taxon>Sphingobacteriaceae</taxon>
        <taxon>Anseongella</taxon>
    </lineage>
</organism>
<keyword evidence="5 6" id="KW-0472">Membrane</keyword>
<gene>
    <name evidence="9" type="ORF">EDD80_11916</name>
</gene>
<dbReference type="Pfam" id="PF02687">
    <property type="entry name" value="FtsX"/>
    <property type="match status" value="2"/>
</dbReference>
<evidence type="ECO:0000256" key="1">
    <source>
        <dbReference type="ARBA" id="ARBA00004651"/>
    </source>
</evidence>
<evidence type="ECO:0000313" key="9">
    <source>
        <dbReference type="EMBL" id="TCS84702.1"/>
    </source>
</evidence>
<feature type="transmembrane region" description="Helical" evidence="6">
    <location>
        <begin position="383"/>
        <end position="408"/>
    </location>
</feature>
<feature type="domain" description="ABC3 transporter permease C-terminal" evidence="7">
    <location>
        <begin position="295"/>
        <end position="410"/>
    </location>
</feature>
<keyword evidence="10" id="KW-1185">Reference proteome</keyword>
<proteinExistence type="predicted"/>
<evidence type="ECO:0000256" key="3">
    <source>
        <dbReference type="ARBA" id="ARBA00022692"/>
    </source>
</evidence>
<dbReference type="OrthoDB" id="1451596at2"/>
<feature type="domain" description="MacB-like periplasmic core" evidence="8">
    <location>
        <begin position="20"/>
        <end position="240"/>
    </location>
</feature>
<feature type="domain" description="ABC3 transporter permease C-terminal" evidence="7">
    <location>
        <begin position="680"/>
        <end position="792"/>
    </location>
</feature>
<keyword evidence="2" id="KW-1003">Cell membrane</keyword>